<dbReference type="InParanoid" id="G3HH73"/>
<sequence>MKFLVKGYMLPDTTQEAEVGSGLEVKLMLGSAQLLTGDLKRQFTKSDSRAFVLF</sequence>
<accession>G3HH73</accession>
<reference evidence="2" key="1">
    <citation type="journal article" date="2011" name="Nat. Biotechnol.">
        <title>The genomic sequence of the Chinese hamster ovary (CHO)-K1 cell line.</title>
        <authorList>
            <person name="Xu X."/>
            <person name="Nagarajan H."/>
            <person name="Lewis N.E."/>
            <person name="Pan S."/>
            <person name="Cai Z."/>
            <person name="Liu X."/>
            <person name="Chen W."/>
            <person name="Xie M."/>
            <person name="Wang W."/>
            <person name="Hammond S."/>
            <person name="Andersen M.R."/>
            <person name="Neff N."/>
            <person name="Passarelli B."/>
            <person name="Koh W."/>
            <person name="Fan H.C."/>
            <person name="Wang J."/>
            <person name="Gui Y."/>
            <person name="Lee K.H."/>
            <person name="Betenbaugh M.J."/>
            <person name="Quake S.R."/>
            <person name="Famili I."/>
            <person name="Palsson B.O."/>
            <person name="Wang J."/>
        </authorList>
    </citation>
    <scope>NUCLEOTIDE SEQUENCE [LARGE SCALE GENOMIC DNA]</scope>
    <source>
        <strain evidence="2">CHO K1 cell line</strain>
    </source>
</reference>
<evidence type="ECO:0000313" key="1">
    <source>
        <dbReference type="EMBL" id="EGV99030.1"/>
    </source>
</evidence>
<dbReference type="EMBL" id="JH000372">
    <property type="protein sequence ID" value="EGV99030.1"/>
    <property type="molecule type" value="Genomic_DNA"/>
</dbReference>
<protein>
    <submittedName>
        <fullName evidence="1">Uncharacterized protein</fullName>
    </submittedName>
</protein>
<evidence type="ECO:0000313" key="2">
    <source>
        <dbReference type="Proteomes" id="UP000001075"/>
    </source>
</evidence>
<organism evidence="1 2">
    <name type="scientific">Cricetulus griseus</name>
    <name type="common">Chinese hamster</name>
    <name type="synonym">Cricetulus barabensis griseus</name>
    <dbReference type="NCBI Taxonomy" id="10029"/>
    <lineage>
        <taxon>Eukaryota</taxon>
        <taxon>Metazoa</taxon>
        <taxon>Chordata</taxon>
        <taxon>Craniata</taxon>
        <taxon>Vertebrata</taxon>
        <taxon>Euteleostomi</taxon>
        <taxon>Mammalia</taxon>
        <taxon>Eutheria</taxon>
        <taxon>Euarchontoglires</taxon>
        <taxon>Glires</taxon>
        <taxon>Rodentia</taxon>
        <taxon>Myomorpha</taxon>
        <taxon>Muroidea</taxon>
        <taxon>Cricetidae</taxon>
        <taxon>Cricetinae</taxon>
        <taxon>Cricetulus</taxon>
    </lineage>
</organism>
<proteinExistence type="predicted"/>
<dbReference type="AlphaFoldDB" id="G3HH73"/>
<dbReference type="Proteomes" id="UP000001075">
    <property type="component" value="Unassembled WGS sequence"/>
</dbReference>
<name>G3HH73_CRIGR</name>
<gene>
    <name evidence="1" type="ORF">I79_009970</name>
</gene>